<gene>
    <name evidence="1" type="ORF">FD21_GL001432</name>
</gene>
<dbReference type="AlphaFoldDB" id="A0A0R2C6N0"/>
<proteinExistence type="predicted"/>
<dbReference type="InterPro" id="IPR029052">
    <property type="entry name" value="Metallo-depent_PP-like"/>
</dbReference>
<dbReference type="SUPFAM" id="SSF56300">
    <property type="entry name" value="Metallo-dependent phosphatases"/>
    <property type="match status" value="1"/>
</dbReference>
<sequence length="122" mass="14310">MFIKGNHDSRAFFKFLQQHNYLLTNQRRKFIFHDVGCLLKFDHHQFFLTHYPLLLGISRNGINLHGHIHHASLNSVNNLNVGIDTSESDYLRQKIPFGTPFSQAQISEMVQAKKVDFQKRLF</sequence>
<protein>
    <submittedName>
        <fullName evidence="1">Phosphoesterase</fullName>
    </submittedName>
</protein>
<accession>A0A0R2C6N0</accession>
<dbReference type="Proteomes" id="UP000051576">
    <property type="component" value="Unassembled WGS sequence"/>
</dbReference>
<evidence type="ECO:0000313" key="2">
    <source>
        <dbReference type="Proteomes" id="UP000051576"/>
    </source>
</evidence>
<comment type="caution">
    <text evidence="1">The sequence shown here is derived from an EMBL/GenBank/DDBJ whole genome shotgun (WGS) entry which is preliminary data.</text>
</comment>
<organism evidence="1 2">
    <name type="scientific">Liquorilactobacillus vini DSM 20605</name>
    <dbReference type="NCBI Taxonomy" id="1133569"/>
    <lineage>
        <taxon>Bacteria</taxon>
        <taxon>Bacillati</taxon>
        <taxon>Bacillota</taxon>
        <taxon>Bacilli</taxon>
        <taxon>Lactobacillales</taxon>
        <taxon>Lactobacillaceae</taxon>
        <taxon>Liquorilactobacillus</taxon>
    </lineage>
</organism>
<evidence type="ECO:0000313" key="1">
    <source>
        <dbReference type="EMBL" id="KRM87018.1"/>
    </source>
</evidence>
<dbReference type="EMBL" id="AYYX01000041">
    <property type="protein sequence ID" value="KRM87018.1"/>
    <property type="molecule type" value="Genomic_DNA"/>
</dbReference>
<reference evidence="1 2" key="1">
    <citation type="journal article" date="2015" name="Genome Announc.">
        <title>Expanding the biotechnology potential of lactobacilli through comparative genomics of 213 strains and associated genera.</title>
        <authorList>
            <person name="Sun Z."/>
            <person name="Harris H.M."/>
            <person name="McCann A."/>
            <person name="Guo C."/>
            <person name="Argimon S."/>
            <person name="Zhang W."/>
            <person name="Yang X."/>
            <person name="Jeffery I.B."/>
            <person name="Cooney J.C."/>
            <person name="Kagawa T.F."/>
            <person name="Liu W."/>
            <person name="Song Y."/>
            <person name="Salvetti E."/>
            <person name="Wrobel A."/>
            <person name="Rasinkangas P."/>
            <person name="Parkhill J."/>
            <person name="Rea M.C."/>
            <person name="O'Sullivan O."/>
            <person name="Ritari J."/>
            <person name="Douillard F.P."/>
            <person name="Paul Ross R."/>
            <person name="Yang R."/>
            <person name="Briner A.E."/>
            <person name="Felis G.E."/>
            <person name="de Vos W.M."/>
            <person name="Barrangou R."/>
            <person name="Klaenhammer T.R."/>
            <person name="Caufield P.W."/>
            <person name="Cui Y."/>
            <person name="Zhang H."/>
            <person name="O'Toole P.W."/>
        </authorList>
    </citation>
    <scope>NUCLEOTIDE SEQUENCE [LARGE SCALE GENOMIC DNA]</scope>
    <source>
        <strain evidence="1 2">DSM 20605</strain>
    </source>
</reference>
<dbReference type="STRING" id="1133569.FD21_GL001432"/>
<dbReference type="Gene3D" id="3.60.21.10">
    <property type="match status" value="1"/>
</dbReference>
<dbReference type="eggNOG" id="COG4186">
    <property type="taxonomic scope" value="Bacteria"/>
</dbReference>
<keyword evidence="2" id="KW-1185">Reference proteome</keyword>
<dbReference type="PATRIC" id="fig|1133569.4.peg.1570"/>
<name>A0A0R2C6N0_9LACO</name>